<dbReference type="SUPFAM" id="SSF101447">
    <property type="entry name" value="Formin homology 2 domain (FH2 domain)"/>
    <property type="match status" value="1"/>
</dbReference>
<evidence type="ECO:0000256" key="1">
    <source>
        <dbReference type="ARBA" id="ARBA00005271"/>
    </source>
</evidence>
<dbReference type="Gene3D" id="1.20.58.2220">
    <property type="entry name" value="Formin, FH2 domain"/>
    <property type="match status" value="1"/>
</dbReference>
<feature type="region of interest" description="Disordered" evidence="2">
    <location>
        <begin position="330"/>
        <end position="356"/>
    </location>
</feature>
<dbReference type="PROSITE" id="PS51444">
    <property type="entry name" value="FH2"/>
    <property type="match status" value="1"/>
</dbReference>
<accession>A0ABP0GTL8</accession>
<evidence type="ECO:0000259" key="3">
    <source>
        <dbReference type="PROSITE" id="PS51444"/>
    </source>
</evidence>
<evidence type="ECO:0000313" key="5">
    <source>
        <dbReference type="Proteomes" id="UP001642483"/>
    </source>
</evidence>
<comment type="caution">
    <text evidence="4">The sequence shown here is derived from an EMBL/GenBank/DDBJ whole genome shotgun (WGS) entry which is preliminary data.</text>
</comment>
<protein>
    <recommendedName>
        <fullName evidence="3">FH2 domain-containing protein</fullName>
    </recommendedName>
</protein>
<dbReference type="InterPro" id="IPR001265">
    <property type="entry name" value="Formin_Cappuccino_subfam"/>
</dbReference>
<dbReference type="Pfam" id="PF02181">
    <property type="entry name" value="FH2"/>
    <property type="match status" value="1"/>
</dbReference>
<feature type="compositionally biased region" description="Basic and acidic residues" evidence="2">
    <location>
        <begin position="344"/>
        <end position="355"/>
    </location>
</feature>
<dbReference type="InterPro" id="IPR015425">
    <property type="entry name" value="FH2_Formin"/>
</dbReference>
<gene>
    <name evidence="4" type="ORF">CVLEPA_LOCUS28256</name>
</gene>
<feature type="region of interest" description="Disordered" evidence="2">
    <location>
        <begin position="124"/>
        <end position="212"/>
    </location>
</feature>
<comment type="similarity">
    <text evidence="1">Belongs to the formin homology family. Cappuccino subfamily.</text>
</comment>
<name>A0ABP0GTL8_CLALP</name>
<reference evidence="4 5" key="1">
    <citation type="submission" date="2024-02" db="EMBL/GenBank/DDBJ databases">
        <authorList>
            <person name="Daric V."/>
            <person name="Darras S."/>
        </authorList>
    </citation>
    <scope>NUCLEOTIDE SEQUENCE [LARGE SCALE GENOMIC DNA]</scope>
</reference>
<feature type="region of interest" description="Disordered" evidence="2">
    <location>
        <begin position="444"/>
        <end position="483"/>
    </location>
</feature>
<evidence type="ECO:0000256" key="2">
    <source>
        <dbReference type="SAM" id="MobiDB-lite"/>
    </source>
</evidence>
<dbReference type="PANTHER" id="PTHR45920:SF7">
    <property type="entry name" value="FORMIN-G"/>
    <property type="match status" value="1"/>
</dbReference>
<dbReference type="PRINTS" id="PR00828">
    <property type="entry name" value="FORMIN"/>
</dbReference>
<feature type="domain" description="FH2" evidence="3">
    <location>
        <begin position="567"/>
        <end position="985"/>
    </location>
</feature>
<dbReference type="Proteomes" id="UP001642483">
    <property type="component" value="Unassembled WGS sequence"/>
</dbReference>
<dbReference type="PANTHER" id="PTHR45920">
    <property type="entry name" value="FORMIN HOMOLOGY 2 DOMAIN CONTAINING, ISOFORM I"/>
    <property type="match status" value="1"/>
</dbReference>
<dbReference type="InterPro" id="IPR042201">
    <property type="entry name" value="FH2_Formin_sf"/>
</dbReference>
<feature type="compositionally biased region" description="Low complexity" evidence="2">
    <location>
        <begin position="161"/>
        <end position="170"/>
    </location>
</feature>
<keyword evidence="5" id="KW-1185">Reference proteome</keyword>
<organism evidence="4 5">
    <name type="scientific">Clavelina lepadiformis</name>
    <name type="common">Light-bulb sea squirt</name>
    <name type="synonym">Ascidia lepadiformis</name>
    <dbReference type="NCBI Taxonomy" id="159417"/>
    <lineage>
        <taxon>Eukaryota</taxon>
        <taxon>Metazoa</taxon>
        <taxon>Chordata</taxon>
        <taxon>Tunicata</taxon>
        <taxon>Ascidiacea</taxon>
        <taxon>Aplousobranchia</taxon>
        <taxon>Clavelinidae</taxon>
        <taxon>Clavelina</taxon>
    </lineage>
</organism>
<dbReference type="SMART" id="SM00498">
    <property type="entry name" value="FH2"/>
    <property type="match status" value="1"/>
</dbReference>
<sequence>MHNEYLDCNYWSIPLPDISKELSNYSHETSCNSQQGSVGVSIRIDPSSCNTAPQHIPAENGLFIAKAFTALTAIQPERDQYRLPFSSLLAQDCGTDTGLNRIKTSETLTNGKLNVLEDINWDKKHSRMGNGDSKSSKHHQNFHNNGHGKEVQSKELTNLPSSCSASTTTKASKESHRIKKKSEKKLQDEQKPKSTTHKSQSATEGIESNEVEKSTPSLLNCLEDVACLQEFTGKSLLTWLTCGVDSQNPDVNTFIKEFCGSLLKLGVLIEHDDSGTNDIEANSSYSWQDPSKWYSNLPITGSTQADARPPVLPMSSFDGDEDSTIITFRPRTRKGTRAANNRKAQVDQTEKKPSEMESFDYCDLIPENEPPSPILETNLQEQPDFPSENTYSNAMKALLAKDVAIQTTPPSARTTSMQTITYETREMSVQTIPAAKTLTAFQPSSDLSSHLGNGASLHGVLPPFVKHKNSENSQTPPPPPPPPPLVCVPPSPPPCPPVPGCPPPPPPPPCPPAPRCPPPPPPCPPVPGCPPPPPCPPAPGCPPPPPGNLILSKRASGLESSNQSGLSKTIIEPVKPMKPLYWTKIKLSASAAMPKRLIWENVEESDVNITELVDLFCKLNVTKKKPLSSTLGKATKKKKVAKILDTKRSQAVAIFTSSLHVEIDDIKQAMLNVDTSVVDIETMEAIYELRPQSGEMESIEAHVKRQEKLNDEKKEPLDKPEEFLWRLWQIPHFSDRLFCITFTTHLEEDIGEINKILKGINGTCETLQSNSMKKLFGVILALGNYMNGGNRTRGQADGFALEILSKLKDVKANMDNLNLLSYVAKVYIRSFNWKDGADILTTCPCPLPSTISVMRSSQVNFEDLHKDLRKITIKLKDCQRRVKVILKNAEAEDVQSFRQFMEEFLDKAFSQTEDTQKAIEKSQKCFESTANYFNVTGKTSKPVSPKDFFSLWLPFTADLNQLWPMQIRKILQEMSLEARKVVEERQKPQKIKVRTQQSLKSRLSPQAASC</sequence>
<dbReference type="EMBL" id="CAWYQH010000141">
    <property type="protein sequence ID" value="CAK8694932.1"/>
    <property type="molecule type" value="Genomic_DNA"/>
</dbReference>
<evidence type="ECO:0000313" key="4">
    <source>
        <dbReference type="EMBL" id="CAK8694932.1"/>
    </source>
</evidence>
<proteinExistence type="inferred from homology"/>